<dbReference type="VEuPathDB" id="FungiDB:MYCFIDRAFT_203720"/>
<evidence type="ECO:0000313" key="2">
    <source>
        <dbReference type="EMBL" id="EME83723.1"/>
    </source>
</evidence>
<dbReference type="HOGENOM" id="CLU_2264887_0_0_1"/>
<dbReference type="RefSeq" id="XP_007926884.1">
    <property type="nucleotide sequence ID" value="XM_007928693.1"/>
</dbReference>
<evidence type="ECO:0000256" key="1">
    <source>
        <dbReference type="SAM" id="MobiDB-lite"/>
    </source>
</evidence>
<dbReference type="GeneID" id="19336184"/>
<reference evidence="2 3" key="1">
    <citation type="journal article" date="2012" name="PLoS Pathog.">
        <title>Diverse lifestyles and strategies of plant pathogenesis encoded in the genomes of eighteen Dothideomycetes fungi.</title>
        <authorList>
            <person name="Ohm R.A."/>
            <person name="Feau N."/>
            <person name="Henrissat B."/>
            <person name="Schoch C.L."/>
            <person name="Horwitz B.A."/>
            <person name="Barry K.W."/>
            <person name="Condon B.J."/>
            <person name="Copeland A.C."/>
            <person name="Dhillon B."/>
            <person name="Glaser F."/>
            <person name="Hesse C.N."/>
            <person name="Kosti I."/>
            <person name="LaButti K."/>
            <person name="Lindquist E.A."/>
            <person name="Lucas S."/>
            <person name="Salamov A.A."/>
            <person name="Bradshaw R.E."/>
            <person name="Ciuffetti L."/>
            <person name="Hamelin R.C."/>
            <person name="Kema G.H.J."/>
            <person name="Lawrence C."/>
            <person name="Scott J.A."/>
            <person name="Spatafora J.W."/>
            <person name="Turgeon B.G."/>
            <person name="de Wit P.J.G.M."/>
            <person name="Zhong S."/>
            <person name="Goodwin S.B."/>
            <person name="Grigoriev I.V."/>
        </authorList>
    </citation>
    <scope>NUCLEOTIDE SEQUENCE [LARGE SCALE GENOMIC DNA]</scope>
    <source>
        <strain evidence="2 3">CIRAD86</strain>
    </source>
</reference>
<dbReference type="Proteomes" id="UP000016932">
    <property type="component" value="Unassembled WGS sequence"/>
</dbReference>
<accession>M3B2Y4</accession>
<name>M3B2Y4_PSEFD</name>
<dbReference type="EMBL" id="KB446558">
    <property type="protein sequence ID" value="EME83723.1"/>
    <property type="molecule type" value="Genomic_DNA"/>
</dbReference>
<organism evidence="2 3">
    <name type="scientific">Pseudocercospora fijiensis (strain CIRAD86)</name>
    <name type="common">Black leaf streak disease fungus</name>
    <name type="synonym">Mycosphaerella fijiensis</name>
    <dbReference type="NCBI Taxonomy" id="383855"/>
    <lineage>
        <taxon>Eukaryota</taxon>
        <taxon>Fungi</taxon>
        <taxon>Dikarya</taxon>
        <taxon>Ascomycota</taxon>
        <taxon>Pezizomycotina</taxon>
        <taxon>Dothideomycetes</taxon>
        <taxon>Dothideomycetidae</taxon>
        <taxon>Mycosphaerellales</taxon>
        <taxon>Mycosphaerellaceae</taxon>
        <taxon>Pseudocercospora</taxon>
    </lineage>
</organism>
<feature type="region of interest" description="Disordered" evidence="1">
    <location>
        <begin position="1"/>
        <end position="21"/>
    </location>
</feature>
<protein>
    <submittedName>
        <fullName evidence="2">Uncharacterized protein</fullName>
    </submittedName>
</protein>
<dbReference type="KEGG" id="pfj:MYCFIDRAFT_203720"/>
<evidence type="ECO:0000313" key="3">
    <source>
        <dbReference type="Proteomes" id="UP000016932"/>
    </source>
</evidence>
<proteinExistence type="predicted"/>
<keyword evidence="3" id="KW-1185">Reference proteome</keyword>
<dbReference type="AlphaFoldDB" id="M3B2Y4"/>
<gene>
    <name evidence="2" type="ORF">MYCFIDRAFT_203720</name>
</gene>
<sequence>MNDTGAGGSPPPSCGARAPPKRKACCCCCCWCGRLGGVVGGGIVKVSGARWTSHAASSFKQLGCRSCMRQELILDYWEWTEQSTCRNIWIPLTRHIATLSQKQ</sequence>